<dbReference type="RefSeq" id="WP_145195751.1">
    <property type="nucleotide sequence ID" value="NZ_CP036434.1"/>
</dbReference>
<dbReference type="InterPro" id="IPR003829">
    <property type="entry name" value="Pirin_N_dom"/>
</dbReference>
<dbReference type="InterPro" id="IPR041602">
    <property type="entry name" value="Quercetinase_C"/>
</dbReference>
<gene>
    <name evidence="6" type="primary">yhhW_2</name>
    <name evidence="6" type="ORF">Poly30_14830</name>
</gene>
<evidence type="ECO:0000256" key="1">
    <source>
        <dbReference type="ARBA" id="ARBA00008416"/>
    </source>
</evidence>
<keyword evidence="7" id="KW-1185">Reference proteome</keyword>
<feature type="binding site" evidence="2">
    <location>
        <position position="101"/>
    </location>
    <ligand>
        <name>Fe cation</name>
        <dbReference type="ChEBI" id="CHEBI:24875"/>
    </ligand>
</feature>
<dbReference type="EC" id="1.13.11.24" evidence="6"/>
<dbReference type="SUPFAM" id="SSF51182">
    <property type="entry name" value="RmlC-like cupins"/>
    <property type="match status" value="1"/>
</dbReference>
<feature type="binding site" evidence="2">
    <location>
        <position position="57"/>
    </location>
    <ligand>
        <name>Fe cation</name>
        <dbReference type="ChEBI" id="CHEBI:24875"/>
    </ligand>
</feature>
<dbReference type="CDD" id="cd02910">
    <property type="entry name" value="cupin_Yhhw_N"/>
    <property type="match status" value="1"/>
</dbReference>
<dbReference type="Pfam" id="PF02678">
    <property type="entry name" value="Pirin"/>
    <property type="match status" value="1"/>
</dbReference>
<dbReference type="InterPro" id="IPR012093">
    <property type="entry name" value="Pirin"/>
</dbReference>
<proteinExistence type="inferred from homology"/>
<dbReference type="PANTHER" id="PTHR43212:SF3">
    <property type="entry name" value="QUERCETIN 2,3-DIOXYGENASE"/>
    <property type="match status" value="1"/>
</dbReference>
<feature type="domain" description="Pirin N-terminal" evidence="4">
    <location>
        <begin position="7"/>
        <end position="119"/>
    </location>
</feature>
<dbReference type="Gene3D" id="2.60.120.10">
    <property type="entry name" value="Jelly Rolls"/>
    <property type="match status" value="2"/>
</dbReference>
<evidence type="ECO:0000256" key="3">
    <source>
        <dbReference type="RuleBase" id="RU003457"/>
    </source>
</evidence>
<evidence type="ECO:0000259" key="5">
    <source>
        <dbReference type="Pfam" id="PF17954"/>
    </source>
</evidence>
<dbReference type="GO" id="GO:0046872">
    <property type="term" value="F:metal ion binding"/>
    <property type="evidence" value="ECO:0007669"/>
    <property type="project" value="UniProtKB-KW"/>
</dbReference>
<dbReference type="PANTHER" id="PTHR43212">
    <property type="entry name" value="QUERCETIN 2,3-DIOXYGENASE"/>
    <property type="match status" value="1"/>
</dbReference>
<feature type="domain" description="Quercetin 2,3-dioxygenase C-terminal cupin" evidence="5">
    <location>
        <begin position="146"/>
        <end position="233"/>
    </location>
</feature>
<dbReference type="PIRSF" id="PIRSF006232">
    <property type="entry name" value="Pirin"/>
    <property type="match status" value="1"/>
</dbReference>
<feature type="binding site" evidence="2">
    <location>
        <position position="59"/>
    </location>
    <ligand>
        <name>Fe cation</name>
        <dbReference type="ChEBI" id="CHEBI:24875"/>
    </ligand>
</feature>
<sequence length="234" mass="25374">MKKIRRSEARGHADHGWLDTHHSFSFAGYHDPDHMGFRALRVLNEDRVAAGRGFGQHPHRDMEIVSIVLDGALEHKDSMGTGSVLHPGDVQAMSAGTGVVHSEFNGSKTDPVHFLQIWIEPDASGTKPRYDERRFTPESMQDRFALVVSEDGRDGSIEIGRDARMWRGQWSAAGDAEVELKGAGRHAWVHVIRGEAAVDGEALGAGDAIGLSDVATVRVQPGASGADVLVIDLD</sequence>
<reference evidence="6 7" key="1">
    <citation type="submission" date="2019-02" db="EMBL/GenBank/DDBJ databases">
        <title>Deep-cultivation of Planctomycetes and their phenomic and genomic characterization uncovers novel biology.</title>
        <authorList>
            <person name="Wiegand S."/>
            <person name="Jogler M."/>
            <person name="Boedeker C."/>
            <person name="Pinto D."/>
            <person name="Vollmers J."/>
            <person name="Rivas-Marin E."/>
            <person name="Kohn T."/>
            <person name="Peeters S.H."/>
            <person name="Heuer A."/>
            <person name="Rast P."/>
            <person name="Oberbeckmann S."/>
            <person name="Bunk B."/>
            <person name="Jeske O."/>
            <person name="Meyerdierks A."/>
            <person name="Storesund J.E."/>
            <person name="Kallscheuer N."/>
            <person name="Luecker S."/>
            <person name="Lage O.M."/>
            <person name="Pohl T."/>
            <person name="Merkel B.J."/>
            <person name="Hornburger P."/>
            <person name="Mueller R.-W."/>
            <person name="Bruemmer F."/>
            <person name="Labrenz M."/>
            <person name="Spormann A.M."/>
            <person name="Op den Camp H."/>
            <person name="Overmann J."/>
            <person name="Amann R."/>
            <person name="Jetten M.S.M."/>
            <person name="Mascher T."/>
            <person name="Medema M.H."/>
            <person name="Devos D.P."/>
            <person name="Kaster A.-K."/>
            <person name="Ovreas L."/>
            <person name="Rohde M."/>
            <person name="Galperin M.Y."/>
            <person name="Jogler C."/>
        </authorList>
    </citation>
    <scope>NUCLEOTIDE SEQUENCE [LARGE SCALE GENOMIC DNA]</scope>
    <source>
        <strain evidence="6 7">Poly30</strain>
    </source>
</reference>
<evidence type="ECO:0000259" key="4">
    <source>
        <dbReference type="Pfam" id="PF02678"/>
    </source>
</evidence>
<dbReference type="AlphaFoldDB" id="A0A518EPF9"/>
<evidence type="ECO:0000313" key="6">
    <source>
        <dbReference type="EMBL" id="QDV05979.1"/>
    </source>
</evidence>
<organism evidence="6 7">
    <name type="scientific">Saltatorellus ferox</name>
    <dbReference type="NCBI Taxonomy" id="2528018"/>
    <lineage>
        <taxon>Bacteria</taxon>
        <taxon>Pseudomonadati</taxon>
        <taxon>Planctomycetota</taxon>
        <taxon>Planctomycetia</taxon>
        <taxon>Planctomycetia incertae sedis</taxon>
        <taxon>Saltatorellus</taxon>
    </lineage>
</organism>
<dbReference type="GO" id="GO:0008127">
    <property type="term" value="F:quercetin 2,3-dioxygenase activity"/>
    <property type="evidence" value="ECO:0007669"/>
    <property type="project" value="UniProtKB-EC"/>
</dbReference>
<dbReference type="OrthoDB" id="321327at2"/>
<feature type="binding site" evidence="2">
    <location>
        <position position="103"/>
    </location>
    <ligand>
        <name>Fe cation</name>
        <dbReference type="ChEBI" id="CHEBI:24875"/>
    </ligand>
</feature>
<comment type="similarity">
    <text evidence="1 3">Belongs to the pirin family.</text>
</comment>
<dbReference type="InterPro" id="IPR011051">
    <property type="entry name" value="RmlC_Cupin_sf"/>
</dbReference>
<keyword evidence="2" id="KW-0408">Iron</keyword>
<comment type="cofactor">
    <cofactor evidence="2">
        <name>Fe cation</name>
        <dbReference type="ChEBI" id="CHEBI:24875"/>
    </cofactor>
    <text evidence="2">Binds 1 Fe cation per subunit.</text>
</comment>
<name>A0A518EPF9_9BACT</name>
<dbReference type="InterPro" id="IPR014710">
    <property type="entry name" value="RmlC-like_jellyroll"/>
</dbReference>
<accession>A0A518EPF9</accession>
<protein>
    <submittedName>
        <fullName evidence="6">Quercetin 2,3-dioxygenase</fullName>
        <ecNumber evidence="6">1.13.11.24</ecNumber>
    </submittedName>
</protein>
<dbReference type="Pfam" id="PF17954">
    <property type="entry name" value="Pirin_C_2"/>
    <property type="match status" value="1"/>
</dbReference>
<keyword evidence="6" id="KW-0560">Oxidoreductase</keyword>
<evidence type="ECO:0000256" key="2">
    <source>
        <dbReference type="PIRSR" id="PIRSR006232-1"/>
    </source>
</evidence>
<dbReference type="EMBL" id="CP036434">
    <property type="protein sequence ID" value="QDV05979.1"/>
    <property type="molecule type" value="Genomic_DNA"/>
</dbReference>
<dbReference type="Proteomes" id="UP000320390">
    <property type="component" value="Chromosome"/>
</dbReference>
<keyword evidence="6" id="KW-0223">Dioxygenase</keyword>
<evidence type="ECO:0000313" key="7">
    <source>
        <dbReference type="Proteomes" id="UP000320390"/>
    </source>
</evidence>
<keyword evidence="2" id="KW-0479">Metal-binding</keyword>